<feature type="binding site" evidence="7">
    <location>
        <position position="388"/>
    </location>
    <ligand>
        <name>phosphoenolpyruvate</name>
        <dbReference type="ChEBI" id="CHEBI:58702"/>
    </ligand>
</feature>
<dbReference type="InterPro" id="IPR036968">
    <property type="entry name" value="Enolpyruvate_Tfrase_sf"/>
</dbReference>
<sequence>MNNAYHFPNCIINGRLKVPGDKSMSHRGVLLAAMAKGQSVINGLLDSEDCKSTIEACQALGVDIQTVGQQTFIESPGISSWRPPKQPINLGNSGTTARLLSGVLAAFQHPVKLTGDESLKQRPMKRVIGPLSTMGARFTFEGEPDRLPFIIQGSELKSISYELPLPSAQVKSAILLAGMSTYGKTIVREPIKTRDHTEKMVKAFGGTIDEDHTLRSVEGKQFLKGAHLTIPGDPSSAAFWIAATVITPNSELQLEDLSLNETRIGFIRVLQRMGASIDVTVKDYVGLEPVGDVYVRSSTLMPTSLSKEEIPSLIDEVPLLALVATQTEGTMTLEHINELRFKETDRIHATVEILNSLGANLNEEEESIKIEGKSDLKGGHVTSYNDHRMAMLAVVASFISNTPVIIDNIDCINISYPNFFQNLNGILQDYVRDE</sequence>
<keyword evidence="10" id="KW-1185">Reference proteome</keyword>
<gene>
    <name evidence="7" type="primary">aroA</name>
    <name evidence="9" type="ORF">J2S77_000439</name>
</gene>
<proteinExistence type="inferred from homology"/>
<feature type="active site" description="Proton acceptor" evidence="7">
    <location>
        <position position="315"/>
    </location>
</feature>
<feature type="binding site" evidence="7">
    <location>
        <position position="27"/>
    </location>
    <ligand>
        <name>3-phosphoshikimate</name>
        <dbReference type="ChEBI" id="CHEBI:145989"/>
    </ligand>
</feature>
<evidence type="ECO:0000313" key="9">
    <source>
        <dbReference type="EMBL" id="MDQ0158483.1"/>
    </source>
</evidence>
<feature type="binding site" evidence="7">
    <location>
        <position position="167"/>
    </location>
    <ligand>
        <name>3-phosphoshikimate</name>
        <dbReference type="ChEBI" id="CHEBI:145989"/>
    </ligand>
</feature>
<dbReference type="InterPro" id="IPR001986">
    <property type="entry name" value="Enolpyruvate_Tfrase_dom"/>
</dbReference>
<feature type="binding site" evidence="7">
    <location>
        <position position="23"/>
    </location>
    <ligand>
        <name>3-phosphoshikimate</name>
        <dbReference type="ChEBI" id="CHEBI:145989"/>
    </ligand>
</feature>
<feature type="binding site" evidence="7">
    <location>
        <position position="22"/>
    </location>
    <ligand>
        <name>3-phosphoshikimate</name>
        <dbReference type="ChEBI" id="CHEBI:145989"/>
    </ligand>
</feature>
<feature type="binding site" evidence="7">
    <location>
        <position position="315"/>
    </location>
    <ligand>
        <name>3-phosphoshikimate</name>
        <dbReference type="ChEBI" id="CHEBI:145989"/>
    </ligand>
</feature>
<dbReference type="EC" id="2.5.1.19" evidence="7"/>
<organism evidence="9 10">
    <name type="scientific">Alkalibacillus salilacus</name>
    <dbReference type="NCBI Taxonomy" id="284582"/>
    <lineage>
        <taxon>Bacteria</taxon>
        <taxon>Bacillati</taxon>
        <taxon>Bacillota</taxon>
        <taxon>Bacilli</taxon>
        <taxon>Bacillales</taxon>
        <taxon>Bacillaceae</taxon>
        <taxon>Alkalibacillus</taxon>
    </lineage>
</organism>
<dbReference type="NCBIfam" id="TIGR01356">
    <property type="entry name" value="aroA"/>
    <property type="match status" value="1"/>
</dbReference>
<comment type="catalytic activity">
    <reaction evidence="6">
        <text>3-phosphoshikimate + phosphoenolpyruvate = 5-O-(1-carboxyvinyl)-3-phosphoshikimate + phosphate</text>
        <dbReference type="Rhea" id="RHEA:21256"/>
        <dbReference type="ChEBI" id="CHEBI:43474"/>
        <dbReference type="ChEBI" id="CHEBI:57701"/>
        <dbReference type="ChEBI" id="CHEBI:58702"/>
        <dbReference type="ChEBI" id="CHEBI:145989"/>
        <dbReference type="EC" id="2.5.1.19"/>
    </reaction>
    <physiologicalReaction direction="left-to-right" evidence="6">
        <dbReference type="Rhea" id="RHEA:21257"/>
    </physiologicalReaction>
</comment>
<evidence type="ECO:0000256" key="5">
    <source>
        <dbReference type="ARBA" id="ARBA00023141"/>
    </source>
</evidence>
<protein>
    <recommendedName>
        <fullName evidence="7">3-phosphoshikimate 1-carboxyvinyltransferase</fullName>
        <ecNumber evidence="7">2.5.1.19</ecNumber>
    </recommendedName>
    <alternativeName>
        <fullName evidence="7">5-enolpyruvylshikimate-3-phosphate synthase</fullName>
        <shortName evidence="7">EPSP synthase</shortName>
        <shortName evidence="7">EPSPS</shortName>
    </alternativeName>
</protein>
<dbReference type="PANTHER" id="PTHR21090:SF5">
    <property type="entry name" value="PENTAFUNCTIONAL AROM POLYPEPTIDE"/>
    <property type="match status" value="1"/>
</dbReference>
<dbReference type="HAMAP" id="MF_00210">
    <property type="entry name" value="EPSP_synth"/>
    <property type="match status" value="1"/>
</dbReference>
<feature type="binding site" evidence="7">
    <location>
        <position position="94"/>
    </location>
    <ligand>
        <name>phosphoenolpyruvate</name>
        <dbReference type="ChEBI" id="CHEBI:58702"/>
    </ligand>
</feature>
<dbReference type="RefSeq" id="WP_306974233.1">
    <property type="nucleotide sequence ID" value="NZ_JAUSTQ010000002.1"/>
</dbReference>
<feature type="binding site" evidence="7">
    <location>
        <position position="169"/>
    </location>
    <ligand>
        <name>phosphoenolpyruvate</name>
        <dbReference type="ChEBI" id="CHEBI:58702"/>
    </ligand>
</feature>
<accession>A0ABT9VC16</accession>
<feature type="binding site" evidence="7">
    <location>
        <position position="346"/>
    </location>
    <ligand>
        <name>phosphoenolpyruvate</name>
        <dbReference type="ChEBI" id="CHEBI:58702"/>
    </ligand>
</feature>
<evidence type="ECO:0000259" key="8">
    <source>
        <dbReference type="Pfam" id="PF00275"/>
    </source>
</evidence>
<keyword evidence="4 7" id="KW-0808">Transferase</keyword>
<feature type="binding site" evidence="7">
    <location>
        <position position="122"/>
    </location>
    <ligand>
        <name>phosphoenolpyruvate</name>
        <dbReference type="ChEBI" id="CHEBI:58702"/>
    </ligand>
</feature>
<evidence type="ECO:0000313" key="10">
    <source>
        <dbReference type="Proteomes" id="UP001224359"/>
    </source>
</evidence>
<evidence type="ECO:0000256" key="4">
    <source>
        <dbReference type="ARBA" id="ARBA00022679"/>
    </source>
</evidence>
<reference evidence="9 10" key="1">
    <citation type="submission" date="2023-07" db="EMBL/GenBank/DDBJ databases">
        <title>Genomic Encyclopedia of Type Strains, Phase IV (KMG-IV): sequencing the most valuable type-strain genomes for metagenomic binning, comparative biology and taxonomic classification.</title>
        <authorList>
            <person name="Goeker M."/>
        </authorList>
    </citation>
    <scope>NUCLEOTIDE SEQUENCE [LARGE SCALE GENOMIC DNA]</scope>
    <source>
        <strain evidence="9 10">DSM 16460</strain>
    </source>
</reference>
<comment type="subunit">
    <text evidence="7">Monomer.</text>
</comment>
<dbReference type="InterPro" id="IPR013792">
    <property type="entry name" value="RNA3'P_cycl/enolpyr_Trfase_a/b"/>
</dbReference>
<dbReference type="Pfam" id="PF00275">
    <property type="entry name" value="EPSP_synthase"/>
    <property type="match status" value="1"/>
</dbReference>
<dbReference type="CDD" id="cd01556">
    <property type="entry name" value="EPSP_synthase"/>
    <property type="match status" value="1"/>
</dbReference>
<feature type="binding site" evidence="7">
    <location>
        <position position="22"/>
    </location>
    <ligand>
        <name>phosphoenolpyruvate</name>
        <dbReference type="ChEBI" id="CHEBI:58702"/>
    </ligand>
</feature>
<evidence type="ECO:0000256" key="3">
    <source>
        <dbReference type="ARBA" id="ARBA00022605"/>
    </source>
</evidence>
<dbReference type="PANTHER" id="PTHR21090">
    <property type="entry name" value="AROM/DEHYDROQUINATE SYNTHASE"/>
    <property type="match status" value="1"/>
</dbReference>
<comment type="pathway">
    <text evidence="1 7">Metabolic intermediate biosynthesis; chorismate biosynthesis; chorismate from D-erythrose 4-phosphate and phosphoenolpyruvate: step 6/7.</text>
</comment>
<comment type="caution">
    <text evidence="7">Lacks conserved residue(s) required for the propagation of feature annotation.</text>
</comment>
<dbReference type="Gene3D" id="3.65.10.10">
    <property type="entry name" value="Enolpyruvate transferase domain"/>
    <property type="match status" value="2"/>
</dbReference>
<feature type="binding site" evidence="7">
    <location>
        <position position="169"/>
    </location>
    <ligand>
        <name>3-phosphoshikimate</name>
        <dbReference type="ChEBI" id="CHEBI:145989"/>
    </ligand>
</feature>
<dbReference type="PIRSF" id="PIRSF000505">
    <property type="entry name" value="EPSPS"/>
    <property type="match status" value="1"/>
</dbReference>
<comment type="function">
    <text evidence="7">Catalyzes the transfer of the enolpyruvyl moiety of phosphoenolpyruvate (PEP) to the 5-hydroxyl of shikimate-3-phosphate (S3P) to produce enolpyruvyl shikimate-3-phosphate and inorganic phosphate.</text>
</comment>
<comment type="similarity">
    <text evidence="2 7">Belongs to the EPSP synthase family.</text>
</comment>
<keyword evidence="7" id="KW-0963">Cytoplasm</keyword>
<dbReference type="EMBL" id="JAUSTQ010000002">
    <property type="protein sequence ID" value="MDQ0158483.1"/>
    <property type="molecule type" value="Genomic_DNA"/>
</dbReference>
<evidence type="ECO:0000256" key="1">
    <source>
        <dbReference type="ARBA" id="ARBA00004811"/>
    </source>
</evidence>
<keyword evidence="3 7" id="KW-0028">Amino-acid biosynthesis</keyword>
<dbReference type="InterPro" id="IPR023193">
    <property type="entry name" value="EPSP_synthase_CS"/>
</dbReference>
<feature type="domain" description="Enolpyruvate transferase" evidence="8">
    <location>
        <begin position="12"/>
        <end position="423"/>
    </location>
</feature>
<name>A0ABT9VC16_9BACI</name>
<dbReference type="InterPro" id="IPR006264">
    <property type="entry name" value="EPSP_synthase"/>
</dbReference>
<dbReference type="SUPFAM" id="SSF55205">
    <property type="entry name" value="EPT/RTPC-like"/>
    <property type="match status" value="1"/>
</dbReference>
<dbReference type="GO" id="GO:0003866">
    <property type="term" value="F:3-phosphoshikimate 1-carboxyvinyltransferase activity"/>
    <property type="evidence" value="ECO:0007669"/>
    <property type="project" value="UniProtKB-EC"/>
</dbReference>
<evidence type="ECO:0000256" key="7">
    <source>
        <dbReference type="HAMAP-Rule" id="MF_00210"/>
    </source>
</evidence>
<comment type="subcellular location">
    <subcellularLocation>
        <location evidence="7">Cytoplasm</location>
    </subcellularLocation>
</comment>
<keyword evidence="5 7" id="KW-0057">Aromatic amino acid biosynthesis</keyword>
<evidence type="ECO:0000256" key="6">
    <source>
        <dbReference type="ARBA" id="ARBA00044633"/>
    </source>
</evidence>
<comment type="caution">
    <text evidence="9">The sequence shown here is derived from an EMBL/GenBank/DDBJ whole genome shotgun (WGS) entry which is preliminary data.</text>
</comment>
<dbReference type="PROSITE" id="PS00104">
    <property type="entry name" value="EPSP_SYNTHASE_1"/>
    <property type="match status" value="1"/>
</dbReference>
<dbReference type="PROSITE" id="PS00885">
    <property type="entry name" value="EPSP_SYNTHASE_2"/>
    <property type="match status" value="1"/>
</dbReference>
<feature type="binding site" evidence="7">
    <location>
        <position position="342"/>
    </location>
    <ligand>
        <name>3-phosphoshikimate</name>
        <dbReference type="ChEBI" id="CHEBI:145989"/>
    </ligand>
</feature>
<dbReference type="Proteomes" id="UP001224359">
    <property type="component" value="Unassembled WGS sequence"/>
</dbReference>
<evidence type="ECO:0000256" key="2">
    <source>
        <dbReference type="ARBA" id="ARBA00009948"/>
    </source>
</evidence>